<name>A0A812A0A5_NYCPR</name>
<dbReference type="AlphaFoldDB" id="A0A812A0A5"/>
<dbReference type="GO" id="GO:0019693">
    <property type="term" value="P:ribose phosphate metabolic process"/>
    <property type="evidence" value="ECO:0007669"/>
    <property type="project" value="TreeGrafter"/>
</dbReference>
<evidence type="ECO:0000313" key="5">
    <source>
        <dbReference type="Proteomes" id="UP000645828"/>
    </source>
</evidence>
<keyword evidence="5" id="KW-1185">Reference proteome</keyword>
<dbReference type="GO" id="GO:0047631">
    <property type="term" value="F:ADP-ribose diphosphatase activity"/>
    <property type="evidence" value="ECO:0007669"/>
    <property type="project" value="TreeGrafter"/>
</dbReference>
<keyword evidence="2" id="KW-0378">Hydrolase</keyword>
<dbReference type="PANTHER" id="PTHR11839">
    <property type="entry name" value="UDP/ADP-SUGAR PYROPHOSPHATASE"/>
    <property type="match status" value="1"/>
</dbReference>
<dbReference type="Pfam" id="PF00293">
    <property type="entry name" value="NUDIX"/>
    <property type="match status" value="1"/>
</dbReference>
<dbReference type="InterPro" id="IPR000086">
    <property type="entry name" value="NUDIX_hydrolase_dom"/>
</dbReference>
<comment type="caution">
    <text evidence="4">The sequence shown here is derived from an EMBL/GenBank/DDBJ whole genome shotgun (WGS) entry which is preliminary data.</text>
</comment>
<feature type="domain" description="Nudix hydrolase" evidence="3">
    <location>
        <begin position="67"/>
        <end position="144"/>
    </location>
</feature>
<dbReference type="GO" id="GO:0005634">
    <property type="term" value="C:nucleus"/>
    <property type="evidence" value="ECO:0007669"/>
    <property type="project" value="TreeGrafter"/>
</dbReference>
<accession>A0A812A0A5</accession>
<sequence length="167" mass="18605">MEPASPSDLGKWTNITKYHFICWENIKKYMTTLSMLGLLNTSMQPHQLYKCITIVQDVDRGGSCLIDDESPEAAALRKLEEETGCKDDVEECSPAVCMDPGLTNCTTYIVTVTINRDDAENVRPKPKPGDGEFAEVISLPKNDLVYSCALALKRANTKPLEVPFLKF</sequence>
<evidence type="ECO:0000256" key="2">
    <source>
        <dbReference type="ARBA" id="ARBA00022801"/>
    </source>
</evidence>
<dbReference type="Gene3D" id="3.90.79.10">
    <property type="entry name" value="Nucleoside Triphosphate Pyrophosphohydrolase"/>
    <property type="match status" value="1"/>
</dbReference>
<evidence type="ECO:0000259" key="3">
    <source>
        <dbReference type="Pfam" id="PF00293"/>
    </source>
</evidence>
<organism evidence="4 5">
    <name type="scientific">Nyctereutes procyonoides</name>
    <name type="common">Raccoon dog</name>
    <name type="synonym">Canis procyonoides</name>
    <dbReference type="NCBI Taxonomy" id="34880"/>
    <lineage>
        <taxon>Eukaryota</taxon>
        <taxon>Metazoa</taxon>
        <taxon>Chordata</taxon>
        <taxon>Craniata</taxon>
        <taxon>Vertebrata</taxon>
        <taxon>Euteleostomi</taxon>
        <taxon>Mammalia</taxon>
        <taxon>Eutheria</taxon>
        <taxon>Laurasiatheria</taxon>
        <taxon>Carnivora</taxon>
        <taxon>Caniformia</taxon>
        <taxon>Canidae</taxon>
        <taxon>Nyctereutes</taxon>
    </lineage>
</organism>
<dbReference type="EMBL" id="CAJHUB010000785">
    <property type="protein sequence ID" value="CAD7693776.1"/>
    <property type="molecule type" value="Genomic_DNA"/>
</dbReference>
<dbReference type="SUPFAM" id="SSF55811">
    <property type="entry name" value="Nudix"/>
    <property type="match status" value="1"/>
</dbReference>
<evidence type="ECO:0000256" key="1">
    <source>
        <dbReference type="ARBA" id="ARBA00005582"/>
    </source>
</evidence>
<dbReference type="Proteomes" id="UP000645828">
    <property type="component" value="Unassembled WGS sequence"/>
</dbReference>
<reference evidence="4" key="1">
    <citation type="submission" date="2020-12" db="EMBL/GenBank/DDBJ databases">
        <authorList>
            <consortium name="Molecular Ecology Group"/>
        </authorList>
    </citation>
    <scope>NUCLEOTIDE SEQUENCE</scope>
    <source>
        <strain evidence="4">TBG_1078</strain>
    </source>
</reference>
<dbReference type="PANTHER" id="PTHR11839:SF1">
    <property type="entry name" value="ADP-SUGAR PYROPHOSPHATASE"/>
    <property type="match status" value="1"/>
</dbReference>
<evidence type="ECO:0000313" key="4">
    <source>
        <dbReference type="EMBL" id="CAD7693776.1"/>
    </source>
</evidence>
<gene>
    <name evidence="4" type="ORF">NYPRO_LOCUS26568</name>
</gene>
<protein>
    <submittedName>
        <fullName evidence="4">(raccoon dog) hypothetical protein</fullName>
    </submittedName>
</protein>
<dbReference type="GO" id="GO:0006753">
    <property type="term" value="P:nucleoside phosphate metabolic process"/>
    <property type="evidence" value="ECO:0007669"/>
    <property type="project" value="TreeGrafter"/>
</dbReference>
<comment type="similarity">
    <text evidence="1">Belongs to the Nudix hydrolase family.</text>
</comment>
<proteinExistence type="inferred from homology"/>
<dbReference type="InterPro" id="IPR015797">
    <property type="entry name" value="NUDIX_hydrolase-like_dom_sf"/>
</dbReference>